<name>A0ABN6MTN6_9BACT</name>
<dbReference type="EMBL" id="AP025591">
    <property type="protein sequence ID" value="BDG02803.1"/>
    <property type="molecule type" value="Genomic_DNA"/>
</dbReference>
<keyword evidence="2" id="KW-1185">Reference proteome</keyword>
<accession>A0ABN6MTN6</accession>
<reference evidence="2" key="1">
    <citation type="journal article" date="2022" name="Int. J. Syst. Evol. Microbiol.">
        <title>Anaeromyxobacter oryzae sp. nov., Anaeromyxobacter diazotrophicus sp. nov. and Anaeromyxobacter paludicola sp. nov., isolated from paddy soils.</title>
        <authorList>
            <person name="Itoh H."/>
            <person name="Xu Z."/>
            <person name="Mise K."/>
            <person name="Masuda Y."/>
            <person name="Ushijima N."/>
            <person name="Hayakawa C."/>
            <person name="Shiratori Y."/>
            <person name="Senoo K."/>
        </authorList>
    </citation>
    <scope>NUCLEOTIDE SEQUENCE [LARGE SCALE GENOMIC DNA]</scope>
    <source>
        <strain evidence="2">Red232</strain>
    </source>
</reference>
<evidence type="ECO:0000313" key="1">
    <source>
        <dbReference type="EMBL" id="BDG02803.1"/>
    </source>
</evidence>
<protein>
    <submittedName>
        <fullName evidence="1">Uncharacterized protein</fullName>
    </submittedName>
</protein>
<dbReference type="Proteomes" id="UP001162891">
    <property type="component" value="Chromosome"/>
</dbReference>
<organism evidence="1 2">
    <name type="scientific">Anaeromyxobacter oryzae</name>
    <dbReference type="NCBI Taxonomy" id="2918170"/>
    <lineage>
        <taxon>Bacteria</taxon>
        <taxon>Pseudomonadati</taxon>
        <taxon>Myxococcota</taxon>
        <taxon>Myxococcia</taxon>
        <taxon>Myxococcales</taxon>
        <taxon>Cystobacterineae</taxon>
        <taxon>Anaeromyxobacteraceae</taxon>
        <taxon>Anaeromyxobacter</taxon>
    </lineage>
</organism>
<evidence type="ECO:0000313" key="2">
    <source>
        <dbReference type="Proteomes" id="UP001162891"/>
    </source>
</evidence>
<sequence>MKALARITLATIAVAPPSIAVERADQPRAFAAAVRDAFTAAPPVTAPRAGRCARGDEVAAAARPAVGNGT</sequence>
<gene>
    <name evidence="1" type="ORF">AMOR_17990</name>
</gene>
<dbReference type="RefSeq" id="WP_248360492.1">
    <property type="nucleotide sequence ID" value="NZ_AP025591.1"/>
</dbReference>
<proteinExistence type="predicted"/>